<name>A0AA96WI43_9CYAN</name>
<feature type="transmembrane region" description="Helical" evidence="1">
    <location>
        <begin position="131"/>
        <end position="151"/>
    </location>
</feature>
<keyword evidence="1" id="KW-0812">Transmembrane</keyword>
<feature type="transmembrane region" description="Helical" evidence="1">
    <location>
        <begin position="7"/>
        <end position="29"/>
    </location>
</feature>
<reference evidence="2" key="1">
    <citation type="submission" date="2020-05" db="EMBL/GenBank/DDBJ databases">
        <authorList>
            <person name="Zhu T."/>
            <person name="Keshari N."/>
            <person name="Lu X."/>
        </authorList>
    </citation>
    <scope>NUCLEOTIDE SEQUENCE</scope>
    <source>
        <strain evidence="2">NK1-12</strain>
    </source>
</reference>
<protein>
    <submittedName>
        <fullName evidence="2">Uncharacterized protein</fullName>
    </submittedName>
</protein>
<dbReference type="RefSeq" id="WP_316431168.1">
    <property type="nucleotide sequence ID" value="NZ_CP053586.1"/>
</dbReference>
<feature type="transmembrane region" description="Helical" evidence="1">
    <location>
        <begin position="163"/>
        <end position="184"/>
    </location>
</feature>
<keyword evidence="1" id="KW-1133">Transmembrane helix</keyword>
<accession>A0AA96WI43</accession>
<proteinExistence type="predicted"/>
<feature type="transmembrane region" description="Helical" evidence="1">
    <location>
        <begin position="41"/>
        <end position="63"/>
    </location>
</feature>
<sequence length="212" mass="24869">MSTTSLFVELIVSGIGTVAWLILLFFSIFDYTWIPRQKLTGLLTLIPFLSLVYVLGIITDHLAHHLYKRIFHKFFCNLNKKFREQDFDQYKSYENIKSNNEYVEAVKVYVYTHAAENTMKRFEYDRSRLRIARAWGINFVFLAISTSIFAWTRLPQVAVSTKVAISTFSVFFCGLGAIFAFYTWRDLTKWEYDQLKRISNILETKNSQKGDS</sequence>
<evidence type="ECO:0000256" key="1">
    <source>
        <dbReference type="SAM" id="Phobius"/>
    </source>
</evidence>
<evidence type="ECO:0000313" key="2">
    <source>
        <dbReference type="EMBL" id="WNZ25070.1"/>
    </source>
</evidence>
<organism evidence="2">
    <name type="scientific">Leptolyngbya sp. NK1-12</name>
    <dbReference type="NCBI Taxonomy" id="2547451"/>
    <lineage>
        <taxon>Bacteria</taxon>
        <taxon>Bacillati</taxon>
        <taxon>Cyanobacteriota</taxon>
        <taxon>Cyanophyceae</taxon>
        <taxon>Leptolyngbyales</taxon>
        <taxon>Leptolyngbyaceae</taxon>
        <taxon>Leptolyngbya group</taxon>
        <taxon>Leptolyngbya</taxon>
    </lineage>
</organism>
<dbReference type="EMBL" id="CP053586">
    <property type="protein sequence ID" value="WNZ25070.1"/>
    <property type="molecule type" value="Genomic_DNA"/>
</dbReference>
<gene>
    <name evidence="2" type="ORF">HJG54_20940</name>
</gene>
<keyword evidence="1" id="KW-0472">Membrane</keyword>
<dbReference type="AlphaFoldDB" id="A0AA96WI43"/>